<dbReference type="PANTHER" id="PTHR43806:SF58">
    <property type="entry name" value="ALKALINE PROTEASE 1-RELATED"/>
    <property type="match status" value="1"/>
</dbReference>
<evidence type="ECO:0000256" key="2">
    <source>
        <dbReference type="ARBA" id="ARBA00022670"/>
    </source>
</evidence>
<dbReference type="Gene3D" id="3.40.50.200">
    <property type="entry name" value="Peptidase S8/S53 domain"/>
    <property type="match status" value="1"/>
</dbReference>
<dbReference type="CDD" id="cd04077">
    <property type="entry name" value="Peptidases_S8_PCSK9_ProteinaseK_like"/>
    <property type="match status" value="1"/>
</dbReference>
<comment type="caution">
    <text evidence="6">Lacks conserved residue(s) required for the propagation of feature annotation.</text>
</comment>
<accession>A0AAN6WMM2</accession>
<dbReference type="GO" id="GO:0005576">
    <property type="term" value="C:extracellular region"/>
    <property type="evidence" value="ECO:0007669"/>
    <property type="project" value="UniProtKB-ARBA"/>
</dbReference>
<keyword evidence="2" id="KW-0645">Protease</keyword>
<dbReference type="EMBL" id="MU864594">
    <property type="protein sequence ID" value="KAK4182942.1"/>
    <property type="molecule type" value="Genomic_DNA"/>
</dbReference>
<evidence type="ECO:0000256" key="4">
    <source>
        <dbReference type="ARBA" id="ARBA00022801"/>
    </source>
</evidence>
<keyword evidence="5" id="KW-0720">Serine protease</keyword>
<dbReference type="Proteomes" id="UP001302126">
    <property type="component" value="Unassembled WGS sequence"/>
</dbReference>
<dbReference type="SUPFAM" id="SSF52743">
    <property type="entry name" value="Subtilisin-like"/>
    <property type="match status" value="1"/>
</dbReference>
<evidence type="ECO:0000313" key="11">
    <source>
        <dbReference type="Proteomes" id="UP001302126"/>
    </source>
</evidence>
<comment type="caution">
    <text evidence="10">The sequence shown here is derived from an EMBL/GenBank/DDBJ whole genome shotgun (WGS) entry which is preliminary data.</text>
</comment>
<keyword evidence="3 7" id="KW-0732">Signal</keyword>
<dbReference type="GO" id="GO:0006508">
    <property type="term" value="P:proteolysis"/>
    <property type="evidence" value="ECO:0007669"/>
    <property type="project" value="UniProtKB-KW"/>
</dbReference>
<dbReference type="InterPro" id="IPR022398">
    <property type="entry name" value="Peptidase_S8_His-AS"/>
</dbReference>
<dbReference type="PROSITE" id="PS00137">
    <property type="entry name" value="SUBTILASE_HIS"/>
    <property type="match status" value="1"/>
</dbReference>
<evidence type="ECO:0000256" key="5">
    <source>
        <dbReference type="ARBA" id="ARBA00022825"/>
    </source>
</evidence>
<reference evidence="10" key="1">
    <citation type="journal article" date="2023" name="Mol. Phylogenet. Evol.">
        <title>Genome-scale phylogeny and comparative genomics of the fungal order Sordariales.</title>
        <authorList>
            <person name="Hensen N."/>
            <person name="Bonometti L."/>
            <person name="Westerberg I."/>
            <person name="Brannstrom I.O."/>
            <person name="Guillou S."/>
            <person name="Cros-Aarteil S."/>
            <person name="Calhoun S."/>
            <person name="Haridas S."/>
            <person name="Kuo A."/>
            <person name="Mondo S."/>
            <person name="Pangilinan J."/>
            <person name="Riley R."/>
            <person name="LaButti K."/>
            <person name="Andreopoulos B."/>
            <person name="Lipzen A."/>
            <person name="Chen C."/>
            <person name="Yan M."/>
            <person name="Daum C."/>
            <person name="Ng V."/>
            <person name="Clum A."/>
            <person name="Steindorff A."/>
            <person name="Ohm R.A."/>
            <person name="Martin F."/>
            <person name="Silar P."/>
            <person name="Natvig D.O."/>
            <person name="Lalanne C."/>
            <person name="Gautier V."/>
            <person name="Ament-Velasquez S.L."/>
            <person name="Kruys A."/>
            <person name="Hutchinson M.I."/>
            <person name="Powell A.J."/>
            <person name="Barry K."/>
            <person name="Miller A.N."/>
            <person name="Grigoriev I.V."/>
            <person name="Debuchy R."/>
            <person name="Gladieux P."/>
            <person name="Hiltunen Thoren M."/>
            <person name="Johannesson H."/>
        </authorList>
    </citation>
    <scope>NUCLEOTIDE SEQUENCE</scope>
    <source>
        <strain evidence="10">PSN309</strain>
    </source>
</reference>
<organism evidence="10 11">
    <name type="scientific">Podospora australis</name>
    <dbReference type="NCBI Taxonomy" id="1536484"/>
    <lineage>
        <taxon>Eukaryota</taxon>
        <taxon>Fungi</taxon>
        <taxon>Dikarya</taxon>
        <taxon>Ascomycota</taxon>
        <taxon>Pezizomycotina</taxon>
        <taxon>Sordariomycetes</taxon>
        <taxon>Sordariomycetidae</taxon>
        <taxon>Sordariales</taxon>
        <taxon>Podosporaceae</taxon>
        <taxon>Podospora</taxon>
    </lineage>
</organism>
<proteinExistence type="inferred from homology"/>
<protein>
    <submittedName>
        <fullName evidence="10">Peptidase S8/S53 domain-containing protein</fullName>
    </submittedName>
</protein>
<evidence type="ECO:0000256" key="7">
    <source>
        <dbReference type="SAM" id="SignalP"/>
    </source>
</evidence>
<dbReference type="Gene3D" id="3.30.70.80">
    <property type="entry name" value="Peptidase S8 propeptide/proteinase inhibitor I9"/>
    <property type="match status" value="1"/>
</dbReference>
<comment type="similarity">
    <text evidence="1 6">Belongs to the peptidase S8 family.</text>
</comment>
<evidence type="ECO:0000256" key="6">
    <source>
        <dbReference type="PROSITE-ProRule" id="PRU01240"/>
    </source>
</evidence>
<dbReference type="SUPFAM" id="SSF54897">
    <property type="entry name" value="Protease propeptides/inhibitors"/>
    <property type="match status" value="1"/>
</dbReference>
<dbReference type="AlphaFoldDB" id="A0AAN6WMM2"/>
<dbReference type="Pfam" id="PF05922">
    <property type="entry name" value="Inhibitor_I9"/>
    <property type="match status" value="1"/>
</dbReference>
<evidence type="ECO:0000259" key="9">
    <source>
        <dbReference type="Pfam" id="PF05922"/>
    </source>
</evidence>
<keyword evidence="11" id="KW-1185">Reference proteome</keyword>
<dbReference type="GO" id="GO:0004252">
    <property type="term" value="F:serine-type endopeptidase activity"/>
    <property type="evidence" value="ECO:0007669"/>
    <property type="project" value="InterPro"/>
</dbReference>
<keyword evidence="4" id="KW-0378">Hydrolase</keyword>
<dbReference type="InterPro" id="IPR010259">
    <property type="entry name" value="S8pro/Inhibitor_I9"/>
</dbReference>
<dbReference type="PRINTS" id="PR00723">
    <property type="entry name" value="SUBTILISIN"/>
</dbReference>
<dbReference type="InterPro" id="IPR015500">
    <property type="entry name" value="Peptidase_S8_subtilisin-rel"/>
</dbReference>
<dbReference type="PANTHER" id="PTHR43806">
    <property type="entry name" value="PEPTIDASE S8"/>
    <property type="match status" value="1"/>
</dbReference>
<dbReference type="InterPro" id="IPR050131">
    <property type="entry name" value="Peptidase_S8_subtilisin-like"/>
</dbReference>
<evidence type="ECO:0000313" key="10">
    <source>
        <dbReference type="EMBL" id="KAK4182942.1"/>
    </source>
</evidence>
<feature type="domain" description="Inhibitor I9" evidence="9">
    <location>
        <begin position="43"/>
        <end position="107"/>
    </location>
</feature>
<gene>
    <name evidence="10" type="ORF">QBC35DRAFT_509033</name>
</gene>
<dbReference type="InterPro" id="IPR036852">
    <property type="entry name" value="Peptidase_S8/S53_dom_sf"/>
</dbReference>
<sequence length="403" mass="40359">MLFITAALAALLPGALAAPATDTLIKRAPLHQARSGKVIPGQYIVKFKDGASSDTVLSASVAKIKTTHVFKGAFKGFAGALDAASLDAIRKLPGVEFVEEDAVVTLQDLTVPGTGTGSAPRAIITQTGAPWNLARLTNHPPGSTIYRYDNTAGAGTCSYVIATGIQVANTQFGGRAIWGANFADASNTDGNGHGTNIAGIIGSTSYGVARQTKLIAVKVLNASGSGTNSGVIQGINFVATDKATRGCPNGVVASMTIGGSTSTAVNTAVNSLVAANVLVAVSSGSNNMPISGSPASAASACTVGSTTQGDVCFPNTDYGPLLDIWAPGQNIITTTLTGTGTLTSATFGAAHVAGLGAYLLGLPSALTGSGLCSYMQSIATVGVLTGVPPNTVNLLAYNGWDLP</sequence>
<reference evidence="10" key="2">
    <citation type="submission" date="2023-05" db="EMBL/GenBank/DDBJ databases">
        <authorList>
            <consortium name="Lawrence Berkeley National Laboratory"/>
            <person name="Steindorff A."/>
            <person name="Hensen N."/>
            <person name="Bonometti L."/>
            <person name="Westerberg I."/>
            <person name="Brannstrom I.O."/>
            <person name="Guillou S."/>
            <person name="Cros-Aarteil S."/>
            <person name="Calhoun S."/>
            <person name="Haridas S."/>
            <person name="Kuo A."/>
            <person name="Mondo S."/>
            <person name="Pangilinan J."/>
            <person name="Riley R."/>
            <person name="Labutti K."/>
            <person name="Andreopoulos B."/>
            <person name="Lipzen A."/>
            <person name="Chen C."/>
            <person name="Yanf M."/>
            <person name="Daum C."/>
            <person name="Ng V."/>
            <person name="Clum A."/>
            <person name="Ohm R."/>
            <person name="Martin F."/>
            <person name="Silar P."/>
            <person name="Natvig D."/>
            <person name="Lalanne C."/>
            <person name="Gautier V."/>
            <person name="Ament-Velasquez S.L."/>
            <person name="Kruys A."/>
            <person name="Hutchinson M.I."/>
            <person name="Powell A.J."/>
            <person name="Barry K."/>
            <person name="Miller A.N."/>
            <person name="Grigoriev I.V."/>
            <person name="Debuchy R."/>
            <person name="Gladieux P."/>
            <person name="Thoren M.H."/>
            <person name="Johannesson H."/>
        </authorList>
    </citation>
    <scope>NUCLEOTIDE SEQUENCE</scope>
    <source>
        <strain evidence="10">PSN309</strain>
    </source>
</reference>
<feature type="chain" id="PRO_5042913938" evidence="7">
    <location>
        <begin position="18"/>
        <end position="403"/>
    </location>
</feature>
<dbReference type="InterPro" id="IPR000209">
    <property type="entry name" value="Peptidase_S8/S53_dom"/>
</dbReference>
<dbReference type="InterPro" id="IPR037045">
    <property type="entry name" value="S8pro/Inhibitor_I9_sf"/>
</dbReference>
<dbReference type="Pfam" id="PF00082">
    <property type="entry name" value="Peptidase_S8"/>
    <property type="match status" value="1"/>
</dbReference>
<name>A0AAN6WMM2_9PEZI</name>
<evidence type="ECO:0000259" key="8">
    <source>
        <dbReference type="Pfam" id="PF00082"/>
    </source>
</evidence>
<feature type="signal peptide" evidence="7">
    <location>
        <begin position="1"/>
        <end position="17"/>
    </location>
</feature>
<dbReference type="PROSITE" id="PS51892">
    <property type="entry name" value="SUBTILASE"/>
    <property type="match status" value="1"/>
</dbReference>
<evidence type="ECO:0000256" key="1">
    <source>
        <dbReference type="ARBA" id="ARBA00011073"/>
    </source>
</evidence>
<evidence type="ECO:0000256" key="3">
    <source>
        <dbReference type="ARBA" id="ARBA00022729"/>
    </source>
</evidence>
<feature type="domain" description="Peptidase S8/S53" evidence="8">
    <location>
        <begin position="177"/>
        <end position="361"/>
    </location>
</feature>
<dbReference type="InterPro" id="IPR034193">
    <property type="entry name" value="PCSK9_ProteinaseK-like"/>
</dbReference>